<comment type="caution">
    <text evidence="2">The sequence shown here is derived from an EMBL/GenBank/DDBJ whole genome shotgun (WGS) entry which is preliminary data.</text>
</comment>
<accession>A0A9N8H2C3</accession>
<sequence length="260" mass="29053">MKSFRRTLIALLSLIGSAQSTRLAFRFDGMDHSGCKSSAYDVELGELHFQCDSGEDICRPGDSVVVEGWFNAHSPLPVDMTQRVKVCKYFGMMCTHVLEYSSDYTFKESWHLYSQYSNVSYPNPGLYGFERRFTWPDNTMSDFAWAGFPFSLTIDVQAEDTGNDWTHMRCHAPFTTVNYDTWREDGSTGSGFSPTFGQWSMVGLVGFGATAGWISRKKKRKPILTLDGPDFSGRDACATNFEMMGGGETETGGDPLAVRV</sequence>
<dbReference type="Proteomes" id="UP001153069">
    <property type="component" value="Unassembled WGS sequence"/>
</dbReference>
<gene>
    <name evidence="2" type="ORF">SEMRO_33_G021410.1</name>
</gene>
<keyword evidence="3" id="KW-1185">Reference proteome</keyword>
<name>A0A9N8H2C3_9STRA</name>
<proteinExistence type="predicted"/>
<reference evidence="2" key="1">
    <citation type="submission" date="2020-06" db="EMBL/GenBank/DDBJ databases">
        <authorList>
            <consortium name="Plant Systems Biology data submission"/>
        </authorList>
    </citation>
    <scope>NUCLEOTIDE SEQUENCE</scope>
    <source>
        <strain evidence="2">D6</strain>
    </source>
</reference>
<keyword evidence="1" id="KW-0732">Signal</keyword>
<evidence type="ECO:0000313" key="2">
    <source>
        <dbReference type="EMBL" id="CAB9498206.1"/>
    </source>
</evidence>
<organism evidence="2 3">
    <name type="scientific">Seminavis robusta</name>
    <dbReference type="NCBI Taxonomy" id="568900"/>
    <lineage>
        <taxon>Eukaryota</taxon>
        <taxon>Sar</taxon>
        <taxon>Stramenopiles</taxon>
        <taxon>Ochrophyta</taxon>
        <taxon>Bacillariophyta</taxon>
        <taxon>Bacillariophyceae</taxon>
        <taxon>Bacillariophycidae</taxon>
        <taxon>Naviculales</taxon>
        <taxon>Naviculaceae</taxon>
        <taxon>Seminavis</taxon>
    </lineage>
</organism>
<evidence type="ECO:0000256" key="1">
    <source>
        <dbReference type="SAM" id="SignalP"/>
    </source>
</evidence>
<feature type="signal peptide" evidence="1">
    <location>
        <begin position="1"/>
        <end position="20"/>
    </location>
</feature>
<feature type="chain" id="PRO_5040161397" evidence="1">
    <location>
        <begin position="21"/>
        <end position="260"/>
    </location>
</feature>
<dbReference type="EMBL" id="CAICTM010000033">
    <property type="protein sequence ID" value="CAB9498206.1"/>
    <property type="molecule type" value="Genomic_DNA"/>
</dbReference>
<dbReference type="AlphaFoldDB" id="A0A9N8H2C3"/>
<protein>
    <submittedName>
        <fullName evidence="2">Uncharacterized protein</fullName>
    </submittedName>
</protein>
<evidence type="ECO:0000313" key="3">
    <source>
        <dbReference type="Proteomes" id="UP001153069"/>
    </source>
</evidence>